<reference evidence="2 3" key="1">
    <citation type="journal article" date="2010" name="Proc. Natl. Acad. Sci. U.S.A.">
        <title>Insights into evolution of multicellular fungi from the assembled chromosomes of the mushroom Coprinopsis cinerea (Coprinus cinereus).</title>
        <authorList>
            <person name="Stajich J.E."/>
            <person name="Wilke S.K."/>
            <person name="Ahren D."/>
            <person name="Au C.H."/>
            <person name="Birren B.W."/>
            <person name="Borodovsky M."/>
            <person name="Burns C."/>
            <person name="Canback B."/>
            <person name="Casselton L.A."/>
            <person name="Cheng C.K."/>
            <person name="Deng J."/>
            <person name="Dietrich F.S."/>
            <person name="Fargo D.C."/>
            <person name="Farman M.L."/>
            <person name="Gathman A.C."/>
            <person name="Goldberg J."/>
            <person name="Guigo R."/>
            <person name="Hoegger P.J."/>
            <person name="Hooker J.B."/>
            <person name="Huggins A."/>
            <person name="James T.Y."/>
            <person name="Kamada T."/>
            <person name="Kilaru S."/>
            <person name="Kodira C."/>
            <person name="Kues U."/>
            <person name="Kupfer D."/>
            <person name="Kwan H.S."/>
            <person name="Lomsadze A."/>
            <person name="Li W."/>
            <person name="Lilly W.W."/>
            <person name="Ma L.J."/>
            <person name="Mackey A.J."/>
            <person name="Manning G."/>
            <person name="Martin F."/>
            <person name="Muraguchi H."/>
            <person name="Natvig D.O."/>
            <person name="Palmerini H."/>
            <person name="Ramesh M.A."/>
            <person name="Rehmeyer C.J."/>
            <person name="Roe B.A."/>
            <person name="Shenoy N."/>
            <person name="Stanke M."/>
            <person name="Ter-Hovhannisyan V."/>
            <person name="Tunlid A."/>
            <person name="Velagapudi R."/>
            <person name="Vision T.J."/>
            <person name="Zeng Q."/>
            <person name="Zolan M.E."/>
            <person name="Pukkila P.J."/>
        </authorList>
    </citation>
    <scope>NUCLEOTIDE SEQUENCE [LARGE SCALE GENOMIC DNA]</scope>
    <source>
        <strain evidence="3">Okayama-7 / 130 / ATCC MYA-4618 / FGSC 9003</strain>
    </source>
</reference>
<evidence type="ECO:0000313" key="2">
    <source>
        <dbReference type="EMBL" id="EAU93107.2"/>
    </source>
</evidence>
<dbReference type="EMBL" id="AACS02000001">
    <property type="protein sequence ID" value="EAU93107.2"/>
    <property type="molecule type" value="Genomic_DNA"/>
</dbReference>
<evidence type="ECO:0000256" key="1">
    <source>
        <dbReference type="SAM" id="MobiDB-lite"/>
    </source>
</evidence>
<dbReference type="HOGENOM" id="CLU_801709_0_0_1"/>
<dbReference type="eggNOG" id="ENOG502R14W">
    <property type="taxonomic scope" value="Eukaryota"/>
</dbReference>
<dbReference type="InParanoid" id="A8N1G3"/>
<gene>
    <name evidence="2" type="ORF">CC1G_11302</name>
</gene>
<dbReference type="KEGG" id="cci:CC1G_11302"/>
<feature type="region of interest" description="Disordered" evidence="1">
    <location>
        <begin position="267"/>
        <end position="329"/>
    </location>
</feature>
<dbReference type="Proteomes" id="UP000001861">
    <property type="component" value="Unassembled WGS sequence"/>
</dbReference>
<comment type="caution">
    <text evidence="2">The sequence shown here is derived from an EMBL/GenBank/DDBJ whole genome shotgun (WGS) entry which is preliminary data.</text>
</comment>
<dbReference type="VEuPathDB" id="FungiDB:CC1G_11302"/>
<dbReference type="STRING" id="240176.A8N1G3"/>
<evidence type="ECO:0000313" key="3">
    <source>
        <dbReference type="Proteomes" id="UP000001861"/>
    </source>
</evidence>
<dbReference type="RefSeq" id="XP_001828712.2">
    <property type="nucleotide sequence ID" value="XM_001828660.2"/>
</dbReference>
<keyword evidence="3" id="KW-1185">Reference proteome</keyword>
<dbReference type="OrthoDB" id="3226250at2759"/>
<name>A8N1G3_COPC7</name>
<organism evidence="2 3">
    <name type="scientific">Coprinopsis cinerea (strain Okayama-7 / 130 / ATCC MYA-4618 / FGSC 9003)</name>
    <name type="common">Inky cap fungus</name>
    <name type="synonym">Hormographiella aspergillata</name>
    <dbReference type="NCBI Taxonomy" id="240176"/>
    <lineage>
        <taxon>Eukaryota</taxon>
        <taxon>Fungi</taxon>
        <taxon>Dikarya</taxon>
        <taxon>Basidiomycota</taxon>
        <taxon>Agaricomycotina</taxon>
        <taxon>Agaricomycetes</taxon>
        <taxon>Agaricomycetidae</taxon>
        <taxon>Agaricales</taxon>
        <taxon>Agaricineae</taxon>
        <taxon>Psathyrellaceae</taxon>
        <taxon>Coprinopsis</taxon>
    </lineage>
</organism>
<proteinExistence type="predicted"/>
<dbReference type="GeneID" id="6005137"/>
<sequence>MVNAHKTDIYGIMTIDNLKQLSDEGLAEVKRLHQKEGLLLRIPFRLVICFKNNMQANFTTIRERGTDRSSLTIRSRNYLQYEILSIQSATYERCRNFMDRTQLYEMMKRLKEDHNQPLEDCTVEWYIAKYKEIIRPADKHRRLICDKDDTDHTLKDGTSKRPRFLRHLASSDLKARFAAQAEWILANQIATASKETDVVNLKKWTQFCKKVQKARERAASEGVRWGIPAGYDLEELRFSADNPFGMERFGSHRTYWKKKLHNALKRVSSQRKAGQKKKVPVTSTSEASDVDVIMGDPEEQVGSGKLIYDDDYSDSNLSSESESESEVELAALSGAVHSKTVNTLST</sequence>
<protein>
    <submittedName>
        <fullName evidence="2">Uncharacterized protein</fullName>
    </submittedName>
</protein>
<accession>A8N1G3</accession>
<dbReference type="AlphaFoldDB" id="A8N1G3"/>